<evidence type="ECO:0000256" key="1">
    <source>
        <dbReference type="SAM" id="MobiDB-lite"/>
    </source>
</evidence>
<feature type="compositionally biased region" description="Low complexity" evidence="1">
    <location>
        <begin position="166"/>
        <end position="178"/>
    </location>
</feature>
<accession>A0ABQ4DNF4</accession>
<feature type="compositionally biased region" description="Basic and acidic residues" evidence="1">
    <location>
        <begin position="20"/>
        <end position="36"/>
    </location>
</feature>
<protein>
    <recommendedName>
        <fullName evidence="2">DUF3806 domain-containing protein</fullName>
    </recommendedName>
</protein>
<reference evidence="3 4" key="1">
    <citation type="submission" date="2021-01" db="EMBL/GenBank/DDBJ databases">
        <title>Whole genome shotgun sequence of Cellulomonas phragmiteti NBRC 110785.</title>
        <authorList>
            <person name="Komaki H."/>
            <person name="Tamura T."/>
        </authorList>
    </citation>
    <scope>NUCLEOTIDE SEQUENCE [LARGE SCALE GENOMIC DNA]</scope>
    <source>
        <strain evidence="3 4">NBRC 110785</strain>
    </source>
</reference>
<dbReference type="InterPro" id="IPR024266">
    <property type="entry name" value="DUF3806"/>
</dbReference>
<gene>
    <name evidence="3" type="ORF">Cph01nite_26350</name>
</gene>
<sequence length="331" mass="34443">MERVSPGRPSGRHPLLHVKAAHDSTDGPDMGLDRRTPQGSGSVLPTPHGPTDAPLPVSTGDATVDTGRTPDEVALLRVVEHLAEVPDGDPEDTVDDDAAHAGDDATPDAETVDPTPEDEAGEPDDADDEPADQADDADDAPADEPADQAEDEPADQADDQADDVAADQAATAAAPPAPAVEVGPVAAALSDTRHRIDELNAAERLFLAQQRALVGELCPDPSDAEAVGALFDRVREAWVQSPDRPDLQPLADAFGVALGDLVCAQAPDLGWATCSDRFGTEIVLAREDPEVLVYPIAAVAQHWLDASPGWLVRHLATVVHGVSPEPAASDA</sequence>
<keyword evidence="4" id="KW-1185">Reference proteome</keyword>
<feature type="region of interest" description="Disordered" evidence="1">
    <location>
        <begin position="1"/>
        <end position="178"/>
    </location>
</feature>
<dbReference type="Proteomes" id="UP000614741">
    <property type="component" value="Unassembled WGS sequence"/>
</dbReference>
<feature type="domain" description="DUF3806" evidence="2">
    <location>
        <begin position="237"/>
        <end position="306"/>
    </location>
</feature>
<feature type="compositionally biased region" description="Acidic residues" evidence="1">
    <location>
        <begin position="86"/>
        <end position="96"/>
    </location>
</feature>
<proteinExistence type="predicted"/>
<feature type="compositionally biased region" description="Acidic residues" evidence="1">
    <location>
        <begin position="105"/>
        <end position="165"/>
    </location>
</feature>
<evidence type="ECO:0000259" key="2">
    <source>
        <dbReference type="Pfam" id="PF12713"/>
    </source>
</evidence>
<dbReference type="Pfam" id="PF12713">
    <property type="entry name" value="DUF3806"/>
    <property type="match status" value="1"/>
</dbReference>
<name>A0ABQ4DNF4_9CELL</name>
<organism evidence="3 4">
    <name type="scientific">Cellulomonas phragmiteti</name>
    <dbReference type="NCBI Taxonomy" id="478780"/>
    <lineage>
        <taxon>Bacteria</taxon>
        <taxon>Bacillati</taxon>
        <taxon>Actinomycetota</taxon>
        <taxon>Actinomycetes</taxon>
        <taxon>Micrococcales</taxon>
        <taxon>Cellulomonadaceae</taxon>
        <taxon>Cellulomonas</taxon>
    </lineage>
</organism>
<comment type="caution">
    <text evidence="3">The sequence shown here is derived from an EMBL/GenBank/DDBJ whole genome shotgun (WGS) entry which is preliminary data.</text>
</comment>
<evidence type="ECO:0000313" key="3">
    <source>
        <dbReference type="EMBL" id="GIG40873.1"/>
    </source>
</evidence>
<evidence type="ECO:0000313" key="4">
    <source>
        <dbReference type="Proteomes" id="UP000614741"/>
    </source>
</evidence>
<dbReference type="EMBL" id="BONP01000016">
    <property type="protein sequence ID" value="GIG40873.1"/>
    <property type="molecule type" value="Genomic_DNA"/>
</dbReference>